<keyword evidence="2" id="KW-1133">Transmembrane helix</keyword>
<proteinExistence type="predicted"/>
<keyword evidence="1" id="KW-1015">Disulfide bond</keyword>
<protein>
    <recommendedName>
        <fullName evidence="3">C-type lectin domain-containing protein</fullName>
    </recommendedName>
</protein>
<dbReference type="InterPro" id="IPR016186">
    <property type="entry name" value="C-type_lectin-like/link_sf"/>
</dbReference>
<dbReference type="EMBL" id="KB201459">
    <property type="protein sequence ID" value="ESO96412.1"/>
    <property type="molecule type" value="Genomic_DNA"/>
</dbReference>
<keyword evidence="2" id="KW-0472">Membrane</keyword>
<evidence type="ECO:0000313" key="4">
    <source>
        <dbReference type="EMBL" id="ESO96412.1"/>
    </source>
</evidence>
<dbReference type="InterPro" id="IPR001304">
    <property type="entry name" value="C-type_lectin-like"/>
</dbReference>
<dbReference type="Proteomes" id="UP000030746">
    <property type="component" value="Unassembled WGS sequence"/>
</dbReference>
<dbReference type="CTD" id="20238160"/>
<dbReference type="RefSeq" id="XP_009052777.1">
    <property type="nucleotide sequence ID" value="XM_009054529.1"/>
</dbReference>
<evidence type="ECO:0000313" key="5">
    <source>
        <dbReference type="Proteomes" id="UP000030746"/>
    </source>
</evidence>
<dbReference type="OrthoDB" id="6068385at2759"/>
<dbReference type="SUPFAM" id="SSF56436">
    <property type="entry name" value="C-type lectin-like"/>
    <property type="match status" value="2"/>
</dbReference>
<keyword evidence="5" id="KW-1185">Reference proteome</keyword>
<dbReference type="SMART" id="SM00034">
    <property type="entry name" value="CLECT"/>
    <property type="match status" value="2"/>
</dbReference>
<accession>V4AHL9</accession>
<dbReference type="Gene3D" id="3.10.100.10">
    <property type="entry name" value="Mannose-Binding Protein A, subunit A"/>
    <property type="match status" value="2"/>
</dbReference>
<dbReference type="InterPro" id="IPR016187">
    <property type="entry name" value="CTDL_fold"/>
</dbReference>
<dbReference type="AlphaFoldDB" id="V4AHL9"/>
<dbReference type="Pfam" id="PF00059">
    <property type="entry name" value="Lectin_C"/>
    <property type="match status" value="2"/>
</dbReference>
<feature type="transmembrane region" description="Helical" evidence="2">
    <location>
        <begin position="352"/>
        <end position="377"/>
    </location>
</feature>
<feature type="domain" description="C-type lectin" evidence="3">
    <location>
        <begin position="24"/>
        <end position="140"/>
    </location>
</feature>
<dbReference type="CDD" id="cd00037">
    <property type="entry name" value="CLECT"/>
    <property type="match status" value="2"/>
</dbReference>
<feature type="domain" description="C-type lectin" evidence="3">
    <location>
        <begin position="175"/>
        <end position="280"/>
    </location>
</feature>
<keyword evidence="2" id="KW-0812">Transmembrane</keyword>
<sequence length="524" mass="58673">MEDNTRAPTVNSVDCGPLWERSRETGSCYQYPEVLLNWFEAKQFCTEQGSVLASINNPQEQLYLTGRVLTLPNVYLWLGLNDLNHEGGWEWIDRTPLAYINWSDGQPDNNGNGEDCGAILTSTGKWSDFPCQNKTAFICKKRGEKTPATTPLPVSRSSTLPEGLIFGCGEEWTAYQDSCYQVLDQEYPWMVARDVCKTLTASLISIEDQLENDFIRGLMAMYNDSAWIGLNDIEKESVFKWVDNRSVSFTNWGNNQPNNLNGHENCVYINPQGGWMDYNCFIILSYSICEKPIPGTTSKVGFPTGHVVTSATKIQWTTRTSSVITRNSIQAVTTPAISYILNPSPTTEADGLTYRGIVGVSALVIVLSLVIFAFILYSCRMVQQGHQREYRAGFENPLYHGDFNEDKQFRVFTLSNDKRVSVSISEENQNGAETQTNTISVTVERITEVKPEVTSHSDTSNADVSNPYVTSTEIVQYDIPKTVNQKSKEILDAPNTTNTPEVSEIRSGQILGINQEILDSYKSD</sequence>
<evidence type="ECO:0000256" key="2">
    <source>
        <dbReference type="SAM" id="Phobius"/>
    </source>
</evidence>
<dbReference type="HOGENOM" id="CLU_520018_0_0_1"/>
<dbReference type="PROSITE" id="PS00615">
    <property type="entry name" value="C_TYPE_LECTIN_1"/>
    <property type="match status" value="2"/>
</dbReference>
<gene>
    <name evidence="4" type="ORF">LOTGIDRAFT_159821</name>
</gene>
<evidence type="ECO:0000256" key="1">
    <source>
        <dbReference type="ARBA" id="ARBA00023157"/>
    </source>
</evidence>
<dbReference type="KEGG" id="lgi:LOTGIDRAFT_159821"/>
<reference evidence="4 5" key="1">
    <citation type="journal article" date="2013" name="Nature">
        <title>Insights into bilaterian evolution from three spiralian genomes.</title>
        <authorList>
            <person name="Simakov O."/>
            <person name="Marletaz F."/>
            <person name="Cho S.J."/>
            <person name="Edsinger-Gonzales E."/>
            <person name="Havlak P."/>
            <person name="Hellsten U."/>
            <person name="Kuo D.H."/>
            <person name="Larsson T."/>
            <person name="Lv J."/>
            <person name="Arendt D."/>
            <person name="Savage R."/>
            <person name="Osoegawa K."/>
            <person name="de Jong P."/>
            <person name="Grimwood J."/>
            <person name="Chapman J.A."/>
            <person name="Shapiro H."/>
            <person name="Aerts A."/>
            <person name="Otillar R.P."/>
            <person name="Terry A.Y."/>
            <person name="Boore J.L."/>
            <person name="Grigoriev I.V."/>
            <person name="Lindberg D.R."/>
            <person name="Seaver E.C."/>
            <person name="Weisblat D.A."/>
            <person name="Putnam N.H."/>
            <person name="Rokhsar D.S."/>
        </authorList>
    </citation>
    <scope>NUCLEOTIDE SEQUENCE [LARGE SCALE GENOMIC DNA]</scope>
</reference>
<dbReference type="OMA" id="CQSEGAN"/>
<name>V4AHL9_LOTGI</name>
<dbReference type="InterPro" id="IPR018378">
    <property type="entry name" value="C-type_lectin_CS"/>
</dbReference>
<organism evidence="4 5">
    <name type="scientific">Lottia gigantea</name>
    <name type="common">Giant owl limpet</name>
    <dbReference type="NCBI Taxonomy" id="225164"/>
    <lineage>
        <taxon>Eukaryota</taxon>
        <taxon>Metazoa</taxon>
        <taxon>Spiralia</taxon>
        <taxon>Lophotrochozoa</taxon>
        <taxon>Mollusca</taxon>
        <taxon>Gastropoda</taxon>
        <taxon>Patellogastropoda</taxon>
        <taxon>Lottioidea</taxon>
        <taxon>Lottiidae</taxon>
        <taxon>Lottia</taxon>
    </lineage>
</organism>
<dbReference type="GeneID" id="20238160"/>
<evidence type="ECO:0000259" key="3">
    <source>
        <dbReference type="PROSITE" id="PS50041"/>
    </source>
</evidence>
<dbReference type="PANTHER" id="PTHR22803">
    <property type="entry name" value="MANNOSE, PHOSPHOLIPASE, LECTIN RECEPTOR RELATED"/>
    <property type="match status" value="1"/>
</dbReference>
<dbReference type="InterPro" id="IPR050111">
    <property type="entry name" value="C-type_lectin/snaclec_domain"/>
</dbReference>
<dbReference type="PROSITE" id="PS50041">
    <property type="entry name" value="C_TYPE_LECTIN_2"/>
    <property type="match status" value="2"/>
</dbReference>